<dbReference type="EMBL" id="MHIB01000009">
    <property type="protein sequence ID" value="OGY44921.1"/>
    <property type="molecule type" value="Genomic_DNA"/>
</dbReference>
<name>A0A1G1XY71_9BACT</name>
<sequence length="302" mass="35599">MINFKKLKLEIFYLQAAFRQYRQGPDYLRHRYFFARKILNLRKIFQNPINYNNLSIHFLLCHRDLIPFIWSLASFYLASDFFGHLIIHNDGSLTKKDKNLIKKFFLQTQIIEEMGKLDNLPSNYRLLIDQIRNFYPKIPLLKKLLEPYLFNQTPIHLIIDSDLLWFKNPTELEKEIKDGSQKSLMMCGEGGGCPVIFKDGTKLEKPLSFFNSGIVLYHRNNFNLEKLAEYCQKVDWQNSANIHFLEQAAFAFSLNNLTPLPSDQYLIKGGVDSQTIVRHYTSPRRPLFYSEGLKILKDKIFE</sequence>
<dbReference type="SUPFAM" id="SSF53448">
    <property type="entry name" value="Nucleotide-diphospho-sugar transferases"/>
    <property type="match status" value="1"/>
</dbReference>
<accession>A0A1G1XY71</accession>
<dbReference type="Gene3D" id="3.90.550.10">
    <property type="entry name" value="Spore Coat Polysaccharide Biosynthesis Protein SpsA, Chain A"/>
    <property type="match status" value="1"/>
</dbReference>
<reference evidence="1 2" key="1">
    <citation type="journal article" date="2016" name="Nat. Commun.">
        <title>Thousands of microbial genomes shed light on interconnected biogeochemical processes in an aquifer system.</title>
        <authorList>
            <person name="Anantharaman K."/>
            <person name="Brown C.T."/>
            <person name="Hug L.A."/>
            <person name="Sharon I."/>
            <person name="Castelle C.J."/>
            <person name="Probst A.J."/>
            <person name="Thomas B.C."/>
            <person name="Singh A."/>
            <person name="Wilkins M.J."/>
            <person name="Karaoz U."/>
            <person name="Brodie E.L."/>
            <person name="Williams K.H."/>
            <person name="Hubbard S.S."/>
            <person name="Banfield J.F."/>
        </authorList>
    </citation>
    <scope>NUCLEOTIDE SEQUENCE [LARGE SCALE GENOMIC DNA]</scope>
</reference>
<evidence type="ECO:0000313" key="1">
    <source>
        <dbReference type="EMBL" id="OGY44921.1"/>
    </source>
</evidence>
<protein>
    <recommendedName>
        <fullName evidence="3">Nucleotide-diphospho-sugar transferase domain-containing protein</fullName>
    </recommendedName>
</protein>
<evidence type="ECO:0008006" key="3">
    <source>
        <dbReference type="Google" id="ProtNLM"/>
    </source>
</evidence>
<dbReference type="AlphaFoldDB" id="A0A1G1XY71"/>
<dbReference type="Proteomes" id="UP000178930">
    <property type="component" value="Unassembled WGS sequence"/>
</dbReference>
<dbReference type="InterPro" id="IPR029044">
    <property type="entry name" value="Nucleotide-diphossugar_trans"/>
</dbReference>
<organism evidence="1 2">
    <name type="scientific">Candidatus Buchananbacteria bacterium RIFCSPHIGHO2_01_FULL_39_14</name>
    <dbReference type="NCBI Taxonomy" id="1797532"/>
    <lineage>
        <taxon>Bacteria</taxon>
        <taxon>Candidatus Buchananiibacteriota</taxon>
    </lineage>
</organism>
<evidence type="ECO:0000313" key="2">
    <source>
        <dbReference type="Proteomes" id="UP000178930"/>
    </source>
</evidence>
<gene>
    <name evidence="1" type="ORF">A2729_04025</name>
</gene>
<comment type="caution">
    <text evidence="1">The sequence shown here is derived from an EMBL/GenBank/DDBJ whole genome shotgun (WGS) entry which is preliminary data.</text>
</comment>
<dbReference type="STRING" id="1797532.A2729_04025"/>
<proteinExistence type="predicted"/>